<evidence type="ECO:0000313" key="2">
    <source>
        <dbReference type="EMBL" id="KAL3420248.1"/>
    </source>
</evidence>
<feature type="region of interest" description="Disordered" evidence="1">
    <location>
        <begin position="57"/>
        <end position="93"/>
    </location>
</feature>
<reference evidence="2 3" key="1">
    <citation type="submission" date="2024-06" db="EMBL/GenBank/DDBJ databases">
        <title>Complete genome of Phlyctema vagabunda strain 19-DSS-EL-015.</title>
        <authorList>
            <person name="Fiorenzani C."/>
        </authorList>
    </citation>
    <scope>NUCLEOTIDE SEQUENCE [LARGE SCALE GENOMIC DNA]</scope>
    <source>
        <strain evidence="2 3">19-DSS-EL-015</strain>
    </source>
</reference>
<feature type="compositionally biased region" description="Basic and acidic residues" evidence="1">
    <location>
        <begin position="57"/>
        <end position="72"/>
    </location>
</feature>
<comment type="caution">
    <text evidence="2">The sequence shown here is derived from an EMBL/GenBank/DDBJ whole genome shotgun (WGS) entry which is preliminary data.</text>
</comment>
<name>A0ABR4PAE1_9HELO</name>
<keyword evidence="3" id="KW-1185">Reference proteome</keyword>
<gene>
    <name evidence="2" type="ORF">PVAG01_08747</name>
</gene>
<proteinExistence type="predicted"/>
<feature type="compositionally biased region" description="Basic and acidic residues" evidence="1">
    <location>
        <begin position="84"/>
        <end position="93"/>
    </location>
</feature>
<sequence length="305" mass="35495">MEVQPAPTTDTVRTPDLLRLPLELRYEIYRYLIPTKRLIKGSNPYFKYELSYKLKEDVPDSDESRREQDKQTLSEAGIPGNDLPKCEKEGDDPESHLLEDVHMKGVVDFGGCTARPYKLGLKEWGARTNMNSIFLVCKQISDEALDVLYGENAFTHFIHVNGGRHLERNFPEANRRRMRMLLLVAQYRRRVHCNTPDNPMWSSIIPNLRILRLVADQPKQETSWCFGLHKMKMEGWRTFMRAFLNCFRQHLPEGRLLEVDFNGDSETGELVRDCMAGRYREVRCRLVGDVVFRRQLLSNKSNVSG</sequence>
<evidence type="ECO:0000313" key="3">
    <source>
        <dbReference type="Proteomes" id="UP001629113"/>
    </source>
</evidence>
<evidence type="ECO:0000256" key="1">
    <source>
        <dbReference type="SAM" id="MobiDB-lite"/>
    </source>
</evidence>
<dbReference type="Proteomes" id="UP001629113">
    <property type="component" value="Unassembled WGS sequence"/>
</dbReference>
<accession>A0ABR4PAE1</accession>
<protein>
    <submittedName>
        <fullName evidence="2">Uncharacterized protein</fullName>
    </submittedName>
</protein>
<dbReference type="InterPro" id="IPR038883">
    <property type="entry name" value="AN11006-like"/>
</dbReference>
<dbReference type="PANTHER" id="PTHR42085:SF7">
    <property type="entry name" value="F-BOX DOMAIN-CONTAINING PROTEIN"/>
    <property type="match status" value="1"/>
</dbReference>
<organism evidence="2 3">
    <name type="scientific">Phlyctema vagabunda</name>
    <dbReference type="NCBI Taxonomy" id="108571"/>
    <lineage>
        <taxon>Eukaryota</taxon>
        <taxon>Fungi</taxon>
        <taxon>Dikarya</taxon>
        <taxon>Ascomycota</taxon>
        <taxon>Pezizomycotina</taxon>
        <taxon>Leotiomycetes</taxon>
        <taxon>Helotiales</taxon>
        <taxon>Dermateaceae</taxon>
        <taxon>Phlyctema</taxon>
    </lineage>
</organism>
<dbReference type="EMBL" id="JBFCZG010000007">
    <property type="protein sequence ID" value="KAL3420248.1"/>
    <property type="molecule type" value="Genomic_DNA"/>
</dbReference>
<dbReference type="PANTHER" id="PTHR42085">
    <property type="entry name" value="F-BOX DOMAIN-CONTAINING PROTEIN"/>
    <property type="match status" value="1"/>
</dbReference>